<keyword evidence="2" id="KW-0812">Transmembrane</keyword>
<feature type="compositionally biased region" description="Pro residues" evidence="1">
    <location>
        <begin position="7"/>
        <end position="33"/>
    </location>
</feature>
<dbReference type="GO" id="GO:0004176">
    <property type="term" value="F:ATP-dependent peptidase activity"/>
    <property type="evidence" value="ECO:0007669"/>
    <property type="project" value="TreeGrafter"/>
</dbReference>
<evidence type="ECO:0000313" key="3">
    <source>
        <dbReference type="EMBL" id="KFG46526.1"/>
    </source>
</evidence>
<dbReference type="VEuPathDB" id="ToxoDB:TGP89_419080"/>
<feature type="region of interest" description="Disordered" evidence="1">
    <location>
        <begin position="439"/>
        <end position="482"/>
    </location>
</feature>
<protein>
    <submittedName>
        <fullName evidence="3">Putative ATP-dependent metalloprotease ftsH</fullName>
    </submittedName>
</protein>
<gene>
    <name evidence="3" type="ORF">TGP89_419080</name>
</gene>
<evidence type="ECO:0000256" key="2">
    <source>
        <dbReference type="SAM" id="Phobius"/>
    </source>
</evidence>
<dbReference type="GO" id="GO:0008237">
    <property type="term" value="F:metallopeptidase activity"/>
    <property type="evidence" value="ECO:0007669"/>
    <property type="project" value="UniProtKB-KW"/>
</dbReference>
<sequence>MPETAQEPPPSPPPSSPPPSSSSPPSSPPPPSSSPSSSSSSPPSSPSSSSSPESPPPSESSFSWTSLLLAGAYGGSFALGALLVPSLFSAPSSSAASSSPVSLISDASLASLSSSLGGALSSPPVPAPFSHFLRLLSSSSIKTVALIPPSPSLILYSPHAGSSASFSSPSLLSSLLPSAAPPASVSPAGAEGLRAGSLSPFFLTRALPGSENELSRLLMNNQAVELLHVFEENACSHALDASASIRSASSVWTALLDELLEVAIAFAGLAALSALLFLIDGKRSSAWMRIASLVQDMQRCMLYDAVLGRSNCGSFPVLYPFAFLVECIFFFRIACSLMSFSSSTPASFRLLLGAWTLRLPPFFSSDFNVGRHCNFLPSLPPGAWASEGSREPPAFSRVTFADVAGHEEAKRQLRQIIHFLKTPHAFDALGARVPRGVLLEGPSGTGEQLARRRSFHSKESRPGRRPAASRCERTGVADGERP</sequence>
<feature type="region of interest" description="Disordered" evidence="1">
    <location>
        <begin position="1"/>
        <end position="61"/>
    </location>
</feature>
<dbReference type="SUPFAM" id="SSF52540">
    <property type="entry name" value="P-loop containing nucleoside triphosphate hydrolases"/>
    <property type="match status" value="1"/>
</dbReference>
<keyword evidence="2" id="KW-0472">Membrane</keyword>
<feature type="compositionally biased region" description="Low complexity" evidence="1">
    <location>
        <begin position="34"/>
        <end position="52"/>
    </location>
</feature>
<dbReference type="PANTHER" id="PTHR23076">
    <property type="entry name" value="METALLOPROTEASE M41 FTSH"/>
    <property type="match status" value="1"/>
</dbReference>
<evidence type="ECO:0000313" key="4">
    <source>
        <dbReference type="Proteomes" id="UP000028828"/>
    </source>
</evidence>
<dbReference type="GO" id="GO:0006508">
    <property type="term" value="P:proteolysis"/>
    <property type="evidence" value="ECO:0007669"/>
    <property type="project" value="UniProtKB-KW"/>
</dbReference>
<dbReference type="Gene3D" id="3.40.50.300">
    <property type="entry name" value="P-loop containing nucleotide triphosphate hydrolases"/>
    <property type="match status" value="1"/>
</dbReference>
<feature type="transmembrane region" description="Helical" evidence="2">
    <location>
        <begin position="317"/>
        <end position="340"/>
    </location>
</feature>
<dbReference type="EMBL" id="AEYI02000684">
    <property type="protein sequence ID" value="KFG46526.1"/>
    <property type="molecule type" value="Genomic_DNA"/>
</dbReference>
<dbReference type="AlphaFoldDB" id="A0A086KQ58"/>
<name>A0A086KQ58_TOXGO</name>
<keyword evidence="3" id="KW-0645">Protease</keyword>
<keyword evidence="2" id="KW-1133">Transmembrane helix</keyword>
<accession>A0A086KQ58</accession>
<dbReference type="PANTHER" id="PTHR23076:SF97">
    <property type="entry name" value="ATP-DEPENDENT ZINC METALLOPROTEASE YME1L1"/>
    <property type="match status" value="1"/>
</dbReference>
<keyword evidence="3" id="KW-0378">Hydrolase</keyword>
<comment type="caution">
    <text evidence="3">The sequence shown here is derived from an EMBL/GenBank/DDBJ whole genome shotgun (WGS) entry which is preliminary data.</text>
</comment>
<proteinExistence type="predicted"/>
<evidence type="ECO:0000256" key="1">
    <source>
        <dbReference type="SAM" id="MobiDB-lite"/>
    </source>
</evidence>
<feature type="transmembrane region" description="Helical" evidence="2">
    <location>
        <begin position="259"/>
        <end position="279"/>
    </location>
</feature>
<dbReference type="Proteomes" id="UP000028828">
    <property type="component" value="Unassembled WGS sequence"/>
</dbReference>
<feature type="compositionally biased region" description="Basic and acidic residues" evidence="1">
    <location>
        <begin position="470"/>
        <end position="482"/>
    </location>
</feature>
<reference evidence="3 4" key="1">
    <citation type="submission" date="2014-03" db="EMBL/GenBank/DDBJ databases">
        <authorList>
            <person name="Sibley D."/>
            <person name="Venepally P."/>
            <person name="Karamycheva S."/>
            <person name="Hadjithomas M."/>
            <person name="Khan A."/>
            <person name="Brunk B."/>
            <person name="Roos D."/>
            <person name="Caler E."/>
            <person name="Lorenzi H."/>
        </authorList>
    </citation>
    <scope>NUCLEOTIDE SEQUENCE [LARGE SCALE GENOMIC DNA]</scope>
    <source>
        <strain evidence="4">p89</strain>
    </source>
</reference>
<dbReference type="InterPro" id="IPR027417">
    <property type="entry name" value="P-loop_NTPase"/>
</dbReference>
<feature type="non-terminal residue" evidence="3">
    <location>
        <position position="482"/>
    </location>
</feature>
<organism evidence="3 4">
    <name type="scientific">Toxoplasma gondii p89</name>
    <dbReference type="NCBI Taxonomy" id="943119"/>
    <lineage>
        <taxon>Eukaryota</taxon>
        <taxon>Sar</taxon>
        <taxon>Alveolata</taxon>
        <taxon>Apicomplexa</taxon>
        <taxon>Conoidasida</taxon>
        <taxon>Coccidia</taxon>
        <taxon>Eucoccidiorida</taxon>
        <taxon>Eimeriorina</taxon>
        <taxon>Sarcocystidae</taxon>
        <taxon>Toxoplasma</taxon>
    </lineage>
</organism>
<keyword evidence="3" id="KW-0482">Metalloprotease</keyword>